<evidence type="ECO:0000256" key="3">
    <source>
        <dbReference type="RuleBase" id="RU361187"/>
    </source>
</evidence>
<organism evidence="4 5">
    <name type="scientific">Faecalicatena faecalis</name>
    <dbReference type="NCBI Taxonomy" id="2726362"/>
    <lineage>
        <taxon>Bacteria</taxon>
        <taxon>Bacillati</taxon>
        <taxon>Bacillota</taxon>
        <taxon>Clostridia</taxon>
        <taxon>Lachnospirales</taxon>
        <taxon>Lachnospiraceae</taxon>
        <taxon>Faecalicatena</taxon>
    </lineage>
</organism>
<dbReference type="InterPro" id="IPR006710">
    <property type="entry name" value="Glyco_hydro_43"/>
</dbReference>
<dbReference type="Pfam" id="PF04616">
    <property type="entry name" value="Glyco_hydro_43"/>
    <property type="match status" value="1"/>
</dbReference>
<dbReference type="EMBL" id="JABACJ020000019">
    <property type="protein sequence ID" value="MBU3877550.1"/>
    <property type="molecule type" value="Genomic_DNA"/>
</dbReference>
<gene>
    <name evidence="4" type="ORF">HGO97_017240</name>
</gene>
<evidence type="ECO:0000313" key="4">
    <source>
        <dbReference type="EMBL" id="MBU3877550.1"/>
    </source>
</evidence>
<comment type="similarity">
    <text evidence="3">Belongs to the glycosyl hydrolase 43 family.</text>
</comment>
<reference evidence="4 5" key="1">
    <citation type="submission" date="2021-06" db="EMBL/GenBank/DDBJ databases">
        <title>Faecalicatena sp. nov. isolated from porcine feces.</title>
        <authorList>
            <person name="Oh B.S."/>
            <person name="Lee J.H."/>
        </authorList>
    </citation>
    <scope>NUCLEOTIDE SEQUENCE [LARGE SCALE GENOMIC DNA]</scope>
    <source>
        <strain evidence="4 5">AGMB00832</strain>
    </source>
</reference>
<dbReference type="RefSeq" id="WP_216244172.1">
    <property type="nucleotide sequence ID" value="NZ_JABACJ020000019.1"/>
</dbReference>
<keyword evidence="2 3" id="KW-0326">Glycosidase</keyword>
<keyword evidence="1 3" id="KW-0378">Hydrolase</keyword>
<evidence type="ECO:0000313" key="5">
    <source>
        <dbReference type="Proteomes" id="UP000723714"/>
    </source>
</evidence>
<dbReference type="Proteomes" id="UP000723714">
    <property type="component" value="Unassembled WGS sequence"/>
</dbReference>
<dbReference type="PANTHER" id="PTHR22925">
    <property type="entry name" value="GLYCOSYL HYDROLASE 43 FAMILY MEMBER"/>
    <property type="match status" value="1"/>
</dbReference>
<sequence length="355" mass="41208">MYHSIRPGQVWLDTDGKRIQAHGGSIIAVDGVYYWYGENKEKTTGEDKIWHWGVRCYSSGDLYNWKDEGVIIPPDLENEKSPLHPFSMMDRPHILYHKKTDRFIAWLKIMGEPPYFAVLSAENILGPYKMVNPRVNPFGMEVGDFDLAVSAEDNKAYLYSERPHTMLYCAELNEDYTDVGEQFSEHFPHTAPPETREAPAHFTRKGLHYLITSGTTGYHPNPSEAAVAKSWHGPFEIQGDPHVDDRTRTSFNSQISCIFQHPEKKDLYIALADRWMPDLPQIEGEAFYTGEAYEKTHKKFQQIFDPEVEFVFTEEDAKAMSINSSLSNYVWLPLKFEGDRVYIEWKDEWKIEDYE</sequence>
<name>A0ABS6D7H0_9FIRM</name>
<protein>
    <submittedName>
        <fullName evidence="4">Family 43 glycosylhydrolase</fullName>
    </submittedName>
</protein>
<dbReference type="CDD" id="cd18826">
    <property type="entry name" value="GH43_CtGH43-like"/>
    <property type="match status" value="1"/>
</dbReference>
<evidence type="ECO:0000256" key="1">
    <source>
        <dbReference type="ARBA" id="ARBA00022801"/>
    </source>
</evidence>
<dbReference type="PANTHER" id="PTHR22925:SF3">
    <property type="entry name" value="GLYCOSYL HYDROLASE FAMILY PROTEIN 43"/>
    <property type="match status" value="1"/>
</dbReference>
<keyword evidence="5" id="KW-1185">Reference proteome</keyword>
<evidence type="ECO:0000256" key="2">
    <source>
        <dbReference type="ARBA" id="ARBA00023295"/>
    </source>
</evidence>
<comment type="caution">
    <text evidence="4">The sequence shown here is derived from an EMBL/GenBank/DDBJ whole genome shotgun (WGS) entry which is preliminary data.</text>
</comment>
<proteinExistence type="inferred from homology"/>
<accession>A0ABS6D7H0</accession>